<evidence type="ECO:0000313" key="3">
    <source>
        <dbReference type="Proteomes" id="UP000319004"/>
    </source>
</evidence>
<evidence type="ECO:0000256" key="1">
    <source>
        <dbReference type="SAM" id="MobiDB-lite"/>
    </source>
</evidence>
<accession>A0A518HRW4</accession>
<dbReference type="EMBL" id="CP037423">
    <property type="protein sequence ID" value="QDV43592.1"/>
    <property type="molecule type" value="Genomic_DNA"/>
</dbReference>
<feature type="compositionally biased region" description="Basic and acidic residues" evidence="1">
    <location>
        <begin position="27"/>
        <end position="45"/>
    </location>
</feature>
<gene>
    <name evidence="2" type="ORF">Enr13x_34490</name>
</gene>
<dbReference type="AlphaFoldDB" id="A0A518HRW4"/>
<evidence type="ECO:0000313" key="2">
    <source>
        <dbReference type="EMBL" id="QDV43592.1"/>
    </source>
</evidence>
<organism evidence="2 3">
    <name type="scientific">Stieleria neptunia</name>
    <dbReference type="NCBI Taxonomy" id="2527979"/>
    <lineage>
        <taxon>Bacteria</taxon>
        <taxon>Pseudomonadati</taxon>
        <taxon>Planctomycetota</taxon>
        <taxon>Planctomycetia</taxon>
        <taxon>Pirellulales</taxon>
        <taxon>Pirellulaceae</taxon>
        <taxon>Stieleria</taxon>
    </lineage>
</organism>
<dbReference type="Proteomes" id="UP000319004">
    <property type="component" value="Chromosome"/>
</dbReference>
<proteinExistence type="predicted"/>
<feature type="region of interest" description="Disordered" evidence="1">
    <location>
        <begin position="23"/>
        <end position="45"/>
    </location>
</feature>
<sequence>MQNDLTALRQALDVGMGKNVSRRTMAWKREGRGGDKERGRQGVME</sequence>
<dbReference type="KEGG" id="snep:Enr13x_34490"/>
<keyword evidence="3" id="KW-1185">Reference proteome</keyword>
<name>A0A518HRW4_9BACT</name>
<reference evidence="2 3" key="1">
    <citation type="submission" date="2019-03" db="EMBL/GenBank/DDBJ databases">
        <title>Deep-cultivation of Planctomycetes and their phenomic and genomic characterization uncovers novel biology.</title>
        <authorList>
            <person name="Wiegand S."/>
            <person name="Jogler M."/>
            <person name="Boedeker C."/>
            <person name="Pinto D."/>
            <person name="Vollmers J."/>
            <person name="Rivas-Marin E."/>
            <person name="Kohn T."/>
            <person name="Peeters S.H."/>
            <person name="Heuer A."/>
            <person name="Rast P."/>
            <person name="Oberbeckmann S."/>
            <person name="Bunk B."/>
            <person name="Jeske O."/>
            <person name="Meyerdierks A."/>
            <person name="Storesund J.E."/>
            <person name="Kallscheuer N."/>
            <person name="Luecker S."/>
            <person name="Lage O.M."/>
            <person name="Pohl T."/>
            <person name="Merkel B.J."/>
            <person name="Hornburger P."/>
            <person name="Mueller R.-W."/>
            <person name="Bruemmer F."/>
            <person name="Labrenz M."/>
            <person name="Spormann A.M."/>
            <person name="Op den Camp H."/>
            <person name="Overmann J."/>
            <person name="Amann R."/>
            <person name="Jetten M.S.M."/>
            <person name="Mascher T."/>
            <person name="Medema M.H."/>
            <person name="Devos D.P."/>
            <person name="Kaster A.-K."/>
            <person name="Ovreas L."/>
            <person name="Rohde M."/>
            <person name="Galperin M.Y."/>
            <person name="Jogler C."/>
        </authorList>
    </citation>
    <scope>NUCLEOTIDE SEQUENCE [LARGE SCALE GENOMIC DNA]</scope>
    <source>
        <strain evidence="2 3">Enr13</strain>
    </source>
</reference>
<protein>
    <submittedName>
        <fullName evidence="2">Uncharacterized protein</fullName>
    </submittedName>
</protein>